<dbReference type="Gene3D" id="3.90.1010.20">
    <property type="match status" value="1"/>
</dbReference>
<evidence type="ECO:0000256" key="1">
    <source>
        <dbReference type="SAM" id="Phobius"/>
    </source>
</evidence>
<dbReference type="EMBL" id="BAABJQ010000008">
    <property type="protein sequence ID" value="GAA5186197.1"/>
    <property type="molecule type" value="Genomic_DNA"/>
</dbReference>
<name>A0ABP9RSD6_9ACTN</name>
<protein>
    <submittedName>
        <fullName evidence="3">FMN-binding protein</fullName>
    </submittedName>
</protein>
<feature type="domain" description="FMN-binding" evidence="2">
    <location>
        <begin position="86"/>
        <end position="162"/>
    </location>
</feature>
<evidence type="ECO:0000259" key="2">
    <source>
        <dbReference type="SMART" id="SM00900"/>
    </source>
</evidence>
<proteinExistence type="predicted"/>
<keyword evidence="4" id="KW-1185">Reference proteome</keyword>
<evidence type="ECO:0000313" key="3">
    <source>
        <dbReference type="EMBL" id="GAA5186197.1"/>
    </source>
</evidence>
<dbReference type="Pfam" id="PF04205">
    <property type="entry name" value="FMN_bind"/>
    <property type="match status" value="1"/>
</dbReference>
<dbReference type="SMART" id="SM00900">
    <property type="entry name" value="FMN_bind"/>
    <property type="match status" value="1"/>
</dbReference>
<dbReference type="Proteomes" id="UP001501570">
    <property type="component" value="Unassembled WGS sequence"/>
</dbReference>
<comment type="caution">
    <text evidence="3">The sequence shown here is derived from an EMBL/GenBank/DDBJ whole genome shotgun (WGS) entry which is preliminary data.</text>
</comment>
<dbReference type="InterPro" id="IPR007329">
    <property type="entry name" value="FMN-bd"/>
</dbReference>
<accession>A0ABP9RSD6</accession>
<organism evidence="3 4">
    <name type="scientific">Rugosimonospora acidiphila</name>
    <dbReference type="NCBI Taxonomy" id="556531"/>
    <lineage>
        <taxon>Bacteria</taxon>
        <taxon>Bacillati</taxon>
        <taxon>Actinomycetota</taxon>
        <taxon>Actinomycetes</taxon>
        <taxon>Micromonosporales</taxon>
        <taxon>Micromonosporaceae</taxon>
        <taxon>Rugosimonospora</taxon>
    </lineage>
</organism>
<feature type="transmembrane region" description="Helical" evidence="1">
    <location>
        <begin position="12"/>
        <end position="29"/>
    </location>
</feature>
<dbReference type="RefSeq" id="WP_345630335.1">
    <property type="nucleotide sequence ID" value="NZ_BAABJQ010000008.1"/>
</dbReference>
<sequence length="166" mass="16845">MVKRSEGRMRRIALVMAGTAAGVVLLFSYRTSTSGSGVGVAGAPPGIVKPVVAVPDPAQPRPSATASAGAADSGTLRVNGTTVDNGYGPVQVQVRISNGKIVDVTALALPQDGHSERINSFAVPQLREEALRAQSAHVDAVSGATDTSMAYTRSLQAALDAAHLGG</sequence>
<keyword evidence="1" id="KW-1133">Transmembrane helix</keyword>
<keyword evidence="1" id="KW-0472">Membrane</keyword>
<reference evidence="4" key="1">
    <citation type="journal article" date="2019" name="Int. J. Syst. Evol. Microbiol.">
        <title>The Global Catalogue of Microorganisms (GCM) 10K type strain sequencing project: providing services to taxonomists for standard genome sequencing and annotation.</title>
        <authorList>
            <consortium name="The Broad Institute Genomics Platform"/>
            <consortium name="The Broad Institute Genome Sequencing Center for Infectious Disease"/>
            <person name="Wu L."/>
            <person name="Ma J."/>
        </authorList>
    </citation>
    <scope>NUCLEOTIDE SEQUENCE [LARGE SCALE GENOMIC DNA]</scope>
    <source>
        <strain evidence="4">JCM 18304</strain>
    </source>
</reference>
<keyword evidence="1" id="KW-0812">Transmembrane</keyword>
<gene>
    <name evidence="3" type="ORF">GCM10023322_31920</name>
</gene>
<evidence type="ECO:0000313" key="4">
    <source>
        <dbReference type="Proteomes" id="UP001501570"/>
    </source>
</evidence>